<dbReference type="STRING" id="159087.Daro_3944"/>
<evidence type="ECO:0000259" key="17">
    <source>
        <dbReference type="Pfam" id="PF07715"/>
    </source>
</evidence>
<organism evidence="18">
    <name type="scientific">Dechloromonas aromatica (strain RCB)</name>
    <dbReference type="NCBI Taxonomy" id="159087"/>
    <lineage>
        <taxon>Bacteria</taxon>
        <taxon>Pseudomonadati</taxon>
        <taxon>Pseudomonadota</taxon>
        <taxon>Betaproteobacteria</taxon>
        <taxon>Rhodocyclales</taxon>
        <taxon>Azonexaceae</taxon>
        <taxon>Dechloromonas</taxon>
    </lineage>
</organism>
<feature type="domain" description="TonB-dependent receptor plug" evidence="17">
    <location>
        <begin position="45"/>
        <end position="154"/>
    </location>
</feature>
<keyword evidence="12 13" id="KW-0998">Cell outer membrane</keyword>
<dbReference type="Gene3D" id="2.170.130.10">
    <property type="entry name" value="TonB-dependent receptor, plug domain"/>
    <property type="match status" value="1"/>
</dbReference>
<sequence>MSVRKKLISSYFLAAVSSVGAHESAELSTVEVRAKAENLEGIAASGSEGVVSSQRLAAVPILRPGEALEMVPGLIVTQHAGDGKANQYFLRGFNLDHGTDFATYVGGVPVNMPTHAHGQGYTDLNFLIPELVDRISFRKGPYFAEEGDFSSAGAAHIDYFRQMDASLAQITLGQKGYVRNLLAGSPEVGRGNLLYGLELFHNDGPWEVAENYRKFNGVLRYSQGTRNDGFSLTGMAYRGQWTSTDQIAQRAIDRGQVGRFGTLDSTTGGETSRYSLAGEWARRWANAQTKANVWWLKSSLDLWSNFQYCLNDVAHSGTCDTGDQFKQGERRQSGGFALSHAMFDRWGAFEVENSIGLQSRIDRLNPVGLYATSARQTVGTVREDKVTQRSLTLWGQNETRWTEWFRSVQGLRADAYDFDVESSLAANSGKASDQMVTPKLALIFGPWQKTELYLNYGHGFHSNDARGTTIKVDPADGTTPVQRVKPLVRTKGYEVGARSEPVAGWQSTLALWQLDAASELLFVGDAGTTEPSRPSRRYGLEWTNLYVLSDWLAIDADLAWSHARFRDQDPTVGDYIPGAVATTANIGLTFDHLGPWFGALRLRYFGPRPLIEDNSVRSGSSALTNLRTGYKIDQRTQLTLDVYNLFDRKENDIEYWYDSQLRGEGTSASDRHIHPAEPRSLRLTISHRF</sequence>
<feature type="domain" description="TonB-dependent receptor-like beta-barrel" evidence="16">
    <location>
        <begin position="216"/>
        <end position="645"/>
    </location>
</feature>
<comment type="similarity">
    <text evidence="2 13 14">Belongs to the TonB-dependent receptor family.</text>
</comment>
<dbReference type="eggNOG" id="COG4772">
    <property type="taxonomic scope" value="Bacteria"/>
</dbReference>
<evidence type="ECO:0000256" key="8">
    <source>
        <dbReference type="ARBA" id="ARBA00023065"/>
    </source>
</evidence>
<keyword evidence="7" id="KW-0408">Iron</keyword>
<keyword evidence="15" id="KW-0732">Signal</keyword>
<evidence type="ECO:0000256" key="11">
    <source>
        <dbReference type="ARBA" id="ARBA00023170"/>
    </source>
</evidence>
<keyword evidence="8" id="KW-0406">Ion transport</keyword>
<keyword evidence="9 14" id="KW-0798">TonB box</keyword>
<reference evidence="18" key="1">
    <citation type="submission" date="2005-08" db="EMBL/GenBank/DDBJ databases">
        <title>Complete sequence of Dechloromonas aromatica RCB.</title>
        <authorList>
            <person name="Salinero K.K."/>
            <person name="Copeland A."/>
            <person name="Lucas S."/>
            <person name="Lapidus A."/>
            <person name="Barry K."/>
            <person name="Detter J.C."/>
            <person name="Glavina T."/>
            <person name="Hammon N."/>
            <person name="Israni S."/>
            <person name="Pitluck S."/>
            <person name="Di Bartolo G."/>
            <person name="Trong S."/>
            <person name="Schmutz J."/>
            <person name="Larimer F."/>
            <person name="Land M."/>
            <person name="Ivanova N."/>
            <person name="Richardson P."/>
        </authorList>
    </citation>
    <scope>NUCLEOTIDE SEQUENCE</scope>
    <source>
        <strain evidence="18">RCB</strain>
    </source>
</reference>
<keyword evidence="3 13" id="KW-0813">Transport</keyword>
<protein>
    <submittedName>
        <fullName evidence="18">TonB-dependent receptor</fullName>
    </submittedName>
</protein>
<evidence type="ECO:0000256" key="9">
    <source>
        <dbReference type="ARBA" id="ARBA00023077"/>
    </source>
</evidence>
<dbReference type="InterPro" id="IPR037066">
    <property type="entry name" value="Plug_dom_sf"/>
</dbReference>
<keyword evidence="11 18" id="KW-0675">Receptor</keyword>
<evidence type="ECO:0000313" key="18">
    <source>
        <dbReference type="EMBL" id="AAZ48672.1"/>
    </source>
</evidence>
<proteinExistence type="inferred from homology"/>
<keyword evidence="4 13" id="KW-1134">Transmembrane beta strand</keyword>
<dbReference type="InterPro" id="IPR039426">
    <property type="entry name" value="TonB-dep_rcpt-like"/>
</dbReference>
<dbReference type="PROSITE" id="PS52016">
    <property type="entry name" value="TONB_DEPENDENT_REC_3"/>
    <property type="match status" value="1"/>
</dbReference>
<feature type="signal peptide" evidence="15">
    <location>
        <begin position="1"/>
        <end position="21"/>
    </location>
</feature>
<dbReference type="InterPro" id="IPR000531">
    <property type="entry name" value="Beta-barrel_TonB"/>
</dbReference>
<evidence type="ECO:0000256" key="3">
    <source>
        <dbReference type="ARBA" id="ARBA00022448"/>
    </source>
</evidence>
<evidence type="ECO:0000256" key="5">
    <source>
        <dbReference type="ARBA" id="ARBA00022496"/>
    </source>
</evidence>
<dbReference type="Pfam" id="PF07715">
    <property type="entry name" value="Plug"/>
    <property type="match status" value="1"/>
</dbReference>
<dbReference type="InterPro" id="IPR036942">
    <property type="entry name" value="Beta-barrel_TonB_sf"/>
</dbReference>
<dbReference type="EMBL" id="CP000089">
    <property type="protein sequence ID" value="AAZ48672.1"/>
    <property type="molecule type" value="Genomic_DNA"/>
</dbReference>
<dbReference type="PANTHER" id="PTHR32552:SF81">
    <property type="entry name" value="TONB-DEPENDENT OUTER MEMBRANE RECEPTOR"/>
    <property type="match status" value="1"/>
</dbReference>
<evidence type="ECO:0000256" key="14">
    <source>
        <dbReference type="RuleBase" id="RU003357"/>
    </source>
</evidence>
<keyword evidence="10 13" id="KW-0472">Membrane</keyword>
<keyword evidence="5" id="KW-0410">Iron transport</keyword>
<dbReference type="KEGG" id="dar:Daro_3944"/>
<evidence type="ECO:0000259" key="16">
    <source>
        <dbReference type="Pfam" id="PF00593"/>
    </source>
</evidence>
<evidence type="ECO:0000256" key="2">
    <source>
        <dbReference type="ARBA" id="ARBA00009810"/>
    </source>
</evidence>
<dbReference type="Gene3D" id="2.40.170.20">
    <property type="entry name" value="TonB-dependent receptor, beta-barrel domain"/>
    <property type="match status" value="1"/>
</dbReference>
<evidence type="ECO:0000256" key="12">
    <source>
        <dbReference type="ARBA" id="ARBA00023237"/>
    </source>
</evidence>
<dbReference type="HOGENOM" id="CLU_016085_0_0_4"/>
<evidence type="ECO:0000256" key="6">
    <source>
        <dbReference type="ARBA" id="ARBA00022692"/>
    </source>
</evidence>
<name>Q478Q9_DECAR</name>
<dbReference type="AlphaFoldDB" id="Q478Q9"/>
<accession>Q478Q9</accession>
<evidence type="ECO:0000256" key="7">
    <source>
        <dbReference type="ARBA" id="ARBA00023004"/>
    </source>
</evidence>
<gene>
    <name evidence="18" type="ordered locus">Daro_3944</name>
</gene>
<dbReference type="InterPro" id="IPR012910">
    <property type="entry name" value="Plug_dom"/>
</dbReference>
<evidence type="ECO:0000256" key="1">
    <source>
        <dbReference type="ARBA" id="ARBA00004571"/>
    </source>
</evidence>
<evidence type="ECO:0000256" key="4">
    <source>
        <dbReference type="ARBA" id="ARBA00022452"/>
    </source>
</evidence>
<dbReference type="GO" id="GO:0009279">
    <property type="term" value="C:cell outer membrane"/>
    <property type="evidence" value="ECO:0007669"/>
    <property type="project" value="UniProtKB-SubCell"/>
</dbReference>
<dbReference type="OrthoDB" id="99480at2"/>
<keyword evidence="6 13" id="KW-0812">Transmembrane</keyword>
<dbReference type="Pfam" id="PF00593">
    <property type="entry name" value="TonB_dep_Rec_b-barrel"/>
    <property type="match status" value="1"/>
</dbReference>
<evidence type="ECO:0000256" key="10">
    <source>
        <dbReference type="ARBA" id="ARBA00023136"/>
    </source>
</evidence>
<evidence type="ECO:0000256" key="13">
    <source>
        <dbReference type="PROSITE-ProRule" id="PRU01360"/>
    </source>
</evidence>
<feature type="chain" id="PRO_5004233212" evidence="15">
    <location>
        <begin position="22"/>
        <end position="689"/>
    </location>
</feature>
<dbReference type="GO" id="GO:0006826">
    <property type="term" value="P:iron ion transport"/>
    <property type="evidence" value="ECO:0007669"/>
    <property type="project" value="UniProtKB-KW"/>
</dbReference>
<dbReference type="SUPFAM" id="SSF56935">
    <property type="entry name" value="Porins"/>
    <property type="match status" value="1"/>
</dbReference>
<dbReference type="PANTHER" id="PTHR32552">
    <property type="entry name" value="FERRICHROME IRON RECEPTOR-RELATED"/>
    <property type="match status" value="1"/>
</dbReference>
<comment type="subcellular location">
    <subcellularLocation>
        <location evidence="1 13">Cell outer membrane</location>
        <topology evidence="1 13">Multi-pass membrane protein</topology>
    </subcellularLocation>
</comment>
<evidence type="ECO:0000256" key="15">
    <source>
        <dbReference type="SAM" id="SignalP"/>
    </source>
</evidence>